<sequence length="71" mass="8202">MANGWSIIIGFVVIVLASVAGWFLSPKGETQTHYIPRTMAPTYRTPTKWLEDRGGARELRTRYLQYREESK</sequence>
<keyword evidence="1" id="KW-1133">Transmembrane helix</keyword>
<proteinExistence type="predicted"/>
<gene>
    <name evidence="2" type="ORF">LOCC1_G003877</name>
</gene>
<accession>A0A8H8UBV1</accession>
<organism evidence="2 3">
    <name type="scientific">Lachnellula occidentalis</name>
    <dbReference type="NCBI Taxonomy" id="215460"/>
    <lineage>
        <taxon>Eukaryota</taxon>
        <taxon>Fungi</taxon>
        <taxon>Dikarya</taxon>
        <taxon>Ascomycota</taxon>
        <taxon>Pezizomycotina</taxon>
        <taxon>Leotiomycetes</taxon>
        <taxon>Helotiales</taxon>
        <taxon>Lachnaceae</taxon>
        <taxon>Lachnellula</taxon>
    </lineage>
</organism>
<keyword evidence="3" id="KW-1185">Reference proteome</keyword>
<name>A0A8H8UBV1_9HELO</name>
<dbReference type="Proteomes" id="UP000443090">
    <property type="component" value="Unassembled WGS sequence"/>
</dbReference>
<comment type="caution">
    <text evidence="2">The sequence shown here is derived from an EMBL/GenBank/DDBJ whole genome shotgun (WGS) entry which is preliminary data.</text>
</comment>
<evidence type="ECO:0000313" key="2">
    <source>
        <dbReference type="EMBL" id="TVY42092.1"/>
    </source>
</evidence>
<evidence type="ECO:0000256" key="1">
    <source>
        <dbReference type="SAM" id="Phobius"/>
    </source>
</evidence>
<dbReference type="EMBL" id="QGMI01000350">
    <property type="protein sequence ID" value="TVY42092.1"/>
    <property type="molecule type" value="Genomic_DNA"/>
</dbReference>
<feature type="transmembrane region" description="Helical" evidence="1">
    <location>
        <begin position="6"/>
        <end position="24"/>
    </location>
</feature>
<protein>
    <submittedName>
        <fullName evidence="2">Uncharacterized protein</fullName>
    </submittedName>
</protein>
<evidence type="ECO:0000313" key="3">
    <source>
        <dbReference type="Proteomes" id="UP000443090"/>
    </source>
</evidence>
<keyword evidence="1" id="KW-0472">Membrane</keyword>
<reference evidence="2 3" key="1">
    <citation type="submission" date="2018-05" db="EMBL/GenBank/DDBJ databases">
        <title>Genome sequencing and assembly of the regulated plant pathogen Lachnellula willkommii and related sister species for the development of diagnostic species identification markers.</title>
        <authorList>
            <person name="Giroux E."/>
            <person name="Bilodeau G."/>
        </authorList>
    </citation>
    <scope>NUCLEOTIDE SEQUENCE [LARGE SCALE GENOMIC DNA]</scope>
    <source>
        <strain evidence="2 3">CBS 160.35</strain>
    </source>
</reference>
<dbReference type="OrthoDB" id="1508846at2759"/>
<keyword evidence="1" id="KW-0812">Transmembrane</keyword>
<dbReference type="AlphaFoldDB" id="A0A8H8UBV1"/>